<protein>
    <submittedName>
        <fullName evidence="2">LANO_0H24982g1_1</fullName>
    </submittedName>
</protein>
<keyword evidence="3" id="KW-1185">Reference proteome</keyword>
<feature type="compositionally biased region" description="Basic and acidic residues" evidence="1">
    <location>
        <begin position="70"/>
        <end position="95"/>
    </location>
</feature>
<feature type="compositionally biased region" description="Basic residues" evidence="1">
    <location>
        <begin position="35"/>
        <end position="49"/>
    </location>
</feature>
<dbReference type="Proteomes" id="UP000189911">
    <property type="component" value="Chromosome H"/>
</dbReference>
<evidence type="ECO:0000313" key="2">
    <source>
        <dbReference type="EMBL" id="SCV06231.1"/>
    </source>
</evidence>
<evidence type="ECO:0000256" key="1">
    <source>
        <dbReference type="SAM" id="MobiDB-lite"/>
    </source>
</evidence>
<organism evidence="2 3">
    <name type="scientific">Lachancea nothofagi CBS 11611</name>
    <dbReference type="NCBI Taxonomy" id="1266666"/>
    <lineage>
        <taxon>Eukaryota</taxon>
        <taxon>Fungi</taxon>
        <taxon>Dikarya</taxon>
        <taxon>Ascomycota</taxon>
        <taxon>Saccharomycotina</taxon>
        <taxon>Saccharomycetes</taxon>
        <taxon>Saccharomycetales</taxon>
        <taxon>Saccharomycetaceae</taxon>
        <taxon>Lachancea</taxon>
    </lineage>
</organism>
<proteinExistence type="predicted"/>
<accession>A0A1G4KNZ9</accession>
<feature type="compositionally biased region" description="Basic and acidic residues" evidence="1">
    <location>
        <begin position="50"/>
        <end position="62"/>
    </location>
</feature>
<gene>
    <name evidence="2" type="ORF">LANO_0H24982G</name>
</gene>
<dbReference type="AlphaFoldDB" id="A0A1G4KNZ9"/>
<dbReference type="OrthoDB" id="4070430at2759"/>
<name>A0A1G4KNZ9_9SACH</name>
<evidence type="ECO:0000313" key="3">
    <source>
        <dbReference type="Proteomes" id="UP000189911"/>
    </source>
</evidence>
<dbReference type="EMBL" id="LT598447">
    <property type="protein sequence ID" value="SCV06231.1"/>
    <property type="molecule type" value="Genomic_DNA"/>
</dbReference>
<feature type="region of interest" description="Disordered" evidence="1">
    <location>
        <begin position="18"/>
        <end position="99"/>
    </location>
</feature>
<reference evidence="3" key="1">
    <citation type="submission" date="2016-03" db="EMBL/GenBank/DDBJ databases">
        <authorList>
            <person name="Devillers Hugo."/>
        </authorList>
    </citation>
    <scope>NUCLEOTIDE SEQUENCE [LARGE SCALE GENOMIC DNA]</scope>
</reference>
<sequence length="246" mass="27882">MIKYITTTSLTNILNLRSAKKMDTTTSSKPAKPNTGRRHKPRNRTRKARPKESTSQDSDVRKSVVTTSDKNVKTNESKKRDTKHSGNDKISDIRRKGAAFSKNSKTLRMSKQLKAEVQQVQHILGADNFKIFKKGKNSTSYGLVAPHVLDQDQFVFTVIVPFSYPQQSSKLDPLDNTLHDESASNDLSVKLGTIINNFNSKAHEMTTSGQPLITQINYLLTQWSKLSNPNYKQKDRLYKEFLATYT</sequence>